<evidence type="ECO:0000313" key="1">
    <source>
        <dbReference type="EMBL" id="KAJ8619757.1"/>
    </source>
</evidence>
<proteinExistence type="predicted"/>
<gene>
    <name evidence="1" type="ORF">MRB53_028286</name>
</gene>
<dbReference type="Proteomes" id="UP001234297">
    <property type="component" value="Chromosome 9"/>
</dbReference>
<dbReference type="EMBL" id="CM056817">
    <property type="protein sequence ID" value="KAJ8619757.1"/>
    <property type="molecule type" value="Genomic_DNA"/>
</dbReference>
<accession>A0ACC2KFJ7</accession>
<comment type="caution">
    <text evidence="1">The sequence shown here is derived from an EMBL/GenBank/DDBJ whole genome shotgun (WGS) entry which is preliminary data.</text>
</comment>
<reference evidence="1 2" key="1">
    <citation type="journal article" date="2022" name="Hortic Res">
        <title>A haplotype resolved chromosomal level avocado genome allows analysis of novel avocado genes.</title>
        <authorList>
            <person name="Nath O."/>
            <person name="Fletcher S.J."/>
            <person name="Hayward A."/>
            <person name="Shaw L.M."/>
            <person name="Masouleh A.K."/>
            <person name="Furtado A."/>
            <person name="Henry R.J."/>
            <person name="Mitter N."/>
        </authorList>
    </citation>
    <scope>NUCLEOTIDE SEQUENCE [LARGE SCALE GENOMIC DNA]</scope>
    <source>
        <strain evidence="2">cv. Hass</strain>
    </source>
</reference>
<organism evidence="1 2">
    <name type="scientific">Persea americana</name>
    <name type="common">Avocado</name>
    <dbReference type="NCBI Taxonomy" id="3435"/>
    <lineage>
        <taxon>Eukaryota</taxon>
        <taxon>Viridiplantae</taxon>
        <taxon>Streptophyta</taxon>
        <taxon>Embryophyta</taxon>
        <taxon>Tracheophyta</taxon>
        <taxon>Spermatophyta</taxon>
        <taxon>Magnoliopsida</taxon>
        <taxon>Magnoliidae</taxon>
        <taxon>Laurales</taxon>
        <taxon>Lauraceae</taxon>
        <taxon>Persea</taxon>
    </lineage>
</organism>
<evidence type="ECO:0000313" key="2">
    <source>
        <dbReference type="Proteomes" id="UP001234297"/>
    </source>
</evidence>
<protein>
    <submittedName>
        <fullName evidence="1">Uncharacterized protein</fullName>
    </submittedName>
</protein>
<sequence>MENVDGNLPQQFGNVSLPAVRRSYARLTLRGQVRSSKKITRQAKEDKEAITVTIQYTLRDYEGNCNTVHARARAPEAVCGSRACSCSHAFEMRRNGILV</sequence>
<name>A0ACC2KFJ7_PERAE</name>
<keyword evidence="2" id="KW-1185">Reference proteome</keyword>